<evidence type="ECO:0000313" key="3">
    <source>
        <dbReference type="Proteomes" id="UP000037507"/>
    </source>
</evidence>
<reference evidence="2" key="1">
    <citation type="submission" date="2017-04" db="EMBL/GenBank/DDBJ databases">
        <title>Unexpected and diverse lifestyles within the genus Limnohabitans.</title>
        <authorList>
            <person name="Kasalicky V."/>
            <person name="Mehrshad M."/>
            <person name="Andrei S.-A."/>
            <person name="Salcher M."/>
            <person name="Kratochvilova H."/>
            <person name="Simek K."/>
            <person name="Ghai R."/>
        </authorList>
    </citation>
    <scope>NUCLEOTIDE SEQUENCE [LARGE SCALE GENOMIC DNA]</scope>
    <source>
        <strain evidence="2">II-D5</strain>
    </source>
</reference>
<dbReference type="Gene3D" id="6.20.450.20">
    <property type="match status" value="1"/>
</dbReference>
<protein>
    <recommendedName>
        <fullName evidence="1">Stability determinant domain-containing protein</fullName>
    </recommendedName>
</protein>
<sequence length="72" mass="8020">MPTPLDPLVSELATQEDADSYDIWFRAKVESALHRADDPTTTRHTTDAVLRRMDAVIKSSESRLSQIGTHAP</sequence>
<name>A0A2T7U8D2_9BURK</name>
<dbReference type="AlphaFoldDB" id="A0A2T7U8D2"/>
<dbReference type="InterPro" id="IPR048851">
    <property type="entry name" value="PaaA2_dom"/>
</dbReference>
<dbReference type="Proteomes" id="UP000037507">
    <property type="component" value="Unassembled WGS sequence"/>
</dbReference>
<accession>A0A2T7U8D2</accession>
<comment type="caution">
    <text evidence="2">The sequence shown here is derived from an EMBL/GenBank/DDBJ whole genome shotgun (WGS) entry which is preliminary data.</text>
</comment>
<dbReference type="Pfam" id="PF21217">
    <property type="entry name" value="PaaA2"/>
    <property type="match status" value="1"/>
</dbReference>
<dbReference type="RefSeq" id="WP_083451106.1">
    <property type="nucleotide sequence ID" value="NZ_LFYT02000050.1"/>
</dbReference>
<proteinExistence type="predicted"/>
<gene>
    <name evidence="2" type="ORF">H663_019845</name>
</gene>
<evidence type="ECO:0000259" key="1">
    <source>
        <dbReference type="Pfam" id="PF21217"/>
    </source>
</evidence>
<dbReference type="OrthoDB" id="1666683at2"/>
<feature type="domain" description="Stability determinant" evidence="1">
    <location>
        <begin position="16"/>
        <end position="39"/>
    </location>
</feature>
<keyword evidence="3" id="KW-1185">Reference proteome</keyword>
<organism evidence="2 3">
    <name type="scientific">Limnohabitans planktonicus II-D5</name>
    <dbReference type="NCBI Taxonomy" id="1293045"/>
    <lineage>
        <taxon>Bacteria</taxon>
        <taxon>Pseudomonadati</taxon>
        <taxon>Pseudomonadota</taxon>
        <taxon>Betaproteobacteria</taxon>
        <taxon>Burkholderiales</taxon>
        <taxon>Comamonadaceae</taxon>
        <taxon>Limnohabitans</taxon>
    </lineage>
</organism>
<dbReference type="EMBL" id="LFYT02000050">
    <property type="protein sequence ID" value="PVE40938.1"/>
    <property type="molecule type" value="Genomic_DNA"/>
</dbReference>
<evidence type="ECO:0000313" key="2">
    <source>
        <dbReference type="EMBL" id="PVE40938.1"/>
    </source>
</evidence>